<dbReference type="PANTHER" id="PTHR32444:SF150">
    <property type="entry name" value="NON-SPECIFIC SERINE_THREONINE PROTEIN KINASE"/>
    <property type="match status" value="1"/>
</dbReference>
<evidence type="ECO:0000313" key="23">
    <source>
        <dbReference type="Proteomes" id="UP001604277"/>
    </source>
</evidence>
<dbReference type="GO" id="GO:0005524">
    <property type="term" value="F:ATP binding"/>
    <property type="evidence" value="ECO:0007669"/>
    <property type="project" value="UniProtKB-KW"/>
</dbReference>
<dbReference type="Proteomes" id="UP001604277">
    <property type="component" value="Unassembled WGS sequence"/>
</dbReference>
<feature type="domain" description="Bulb-type lectin" evidence="20">
    <location>
        <begin position="174"/>
        <end position="295"/>
    </location>
</feature>
<dbReference type="InterPro" id="IPR011009">
    <property type="entry name" value="Kinase-like_dom_sf"/>
</dbReference>
<proteinExistence type="predicted"/>
<comment type="catalytic activity">
    <reaction evidence="14">
        <text>L-threonyl-[protein] + ATP = O-phospho-L-threonyl-[protein] + ADP + H(+)</text>
        <dbReference type="Rhea" id="RHEA:46608"/>
        <dbReference type="Rhea" id="RHEA-COMP:11060"/>
        <dbReference type="Rhea" id="RHEA-COMP:11605"/>
        <dbReference type="ChEBI" id="CHEBI:15378"/>
        <dbReference type="ChEBI" id="CHEBI:30013"/>
        <dbReference type="ChEBI" id="CHEBI:30616"/>
        <dbReference type="ChEBI" id="CHEBI:61977"/>
        <dbReference type="ChEBI" id="CHEBI:456216"/>
        <dbReference type="EC" id="2.7.11.1"/>
    </reaction>
</comment>
<dbReference type="FunFam" id="1.10.510.10:FF:000467">
    <property type="entry name" value="Liguleless narrow1"/>
    <property type="match status" value="1"/>
</dbReference>
<evidence type="ECO:0000256" key="16">
    <source>
        <dbReference type="PROSITE-ProRule" id="PRU00076"/>
    </source>
</evidence>
<dbReference type="InterPro" id="IPR000858">
    <property type="entry name" value="S_locus_glycoprot_dom"/>
</dbReference>
<keyword evidence="23" id="KW-1185">Reference proteome</keyword>
<evidence type="ECO:0000259" key="20">
    <source>
        <dbReference type="PROSITE" id="PS50927"/>
    </source>
</evidence>
<dbReference type="Gene3D" id="3.30.200.20">
    <property type="entry name" value="Phosphorylase Kinase, domain 1"/>
    <property type="match status" value="1"/>
</dbReference>
<dbReference type="PROSITE" id="PS50026">
    <property type="entry name" value="EGF_3"/>
    <property type="match status" value="1"/>
</dbReference>
<dbReference type="CDD" id="cd00028">
    <property type="entry name" value="B_lectin"/>
    <property type="match status" value="2"/>
</dbReference>
<dbReference type="PROSITE" id="PS50948">
    <property type="entry name" value="PAN"/>
    <property type="match status" value="1"/>
</dbReference>
<comment type="catalytic activity">
    <reaction evidence="15">
        <text>L-seryl-[protein] + ATP = O-phospho-L-seryl-[protein] + ADP + H(+)</text>
        <dbReference type="Rhea" id="RHEA:17989"/>
        <dbReference type="Rhea" id="RHEA-COMP:9863"/>
        <dbReference type="Rhea" id="RHEA-COMP:11604"/>
        <dbReference type="ChEBI" id="CHEBI:15378"/>
        <dbReference type="ChEBI" id="CHEBI:29999"/>
        <dbReference type="ChEBI" id="CHEBI:30616"/>
        <dbReference type="ChEBI" id="CHEBI:83421"/>
        <dbReference type="ChEBI" id="CHEBI:456216"/>
        <dbReference type="EC" id="2.7.11.1"/>
    </reaction>
</comment>
<evidence type="ECO:0000256" key="9">
    <source>
        <dbReference type="ARBA" id="ARBA00022840"/>
    </source>
</evidence>
<dbReference type="EC" id="2.7.11.1" evidence="2"/>
<evidence type="ECO:0000256" key="15">
    <source>
        <dbReference type="ARBA" id="ARBA00048679"/>
    </source>
</evidence>
<dbReference type="CDD" id="cd01098">
    <property type="entry name" value="PAN_AP_plant"/>
    <property type="match status" value="1"/>
</dbReference>
<evidence type="ECO:0000256" key="7">
    <source>
        <dbReference type="ARBA" id="ARBA00022741"/>
    </source>
</evidence>
<dbReference type="AlphaFoldDB" id="A0ABD1S2J7"/>
<keyword evidence="5 17" id="KW-0812">Transmembrane</keyword>
<dbReference type="Pfam" id="PF00954">
    <property type="entry name" value="S_locus_glycop"/>
    <property type="match status" value="1"/>
</dbReference>
<feature type="domain" description="Apple" evidence="21">
    <location>
        <begin position="483"/>
        <end position="567"/>
    </location>
</feature>
<evidence type="ECO:0000256" key="13">
    <source>
        <dbReference type="ARBA" id="ARBA00023180"/>
    </source>
</evidence>
<comment type="subcellular location">
    <subcellularLocation>
        <location evidence="1">Membrane</location>
        <topology evidence="1">Single-pass membrane protein</topology>
    </subcellularLocation>
</comment>
<comment type="caution">
    <text evidence="22">The sequence shown here is derived from an EMBL/GenBank/DDBJ whole genome shotgun (WGS) entry which is preliminary data.</text>
</comment>
<keyword evidence="4" id="KW-0808">Transferase</keyword>
<dbReference type="Gene3D" id="1.10.510.10">
    <property type="entry name" value="Transferase(Phosphotransferase) domain 1"/>
    <property type="match status" value="1"/>
</dbReference>
<evidence type="ECO:0000313" key="22">
    <source>
        <dbReference type="EMBL" id="KAL2494950.1"/>
    </source>
</evidence>
<gene>
    <name evidence="22" type="ORF">Fot_38707</name>
</gene>
<protein>
    <recommendedName>
        <fullName evidence="2">non-specific serine/threonine protein kinase</fullName>
        <ecNumber evidence="2">2.7.11.1</ecNumber>
    </recommendedName>
</protein>
<dbReference type="Pfam" id="PF08276">
    <property type="entry name" value="PAN_2"/>
    <property type="match status" value="1"/>
</dbReference>
<dbReference type="Pfam" id="PF11883">
    <property type="entry name" value="DUF3403"/>
    <property type="match status" value="1"/>
</dbReference>
<sequence>MGATEEGICAETDTITSNLVIKDPDTISSQGNVFKLGFFSPDKTTKNRYFGIFYSVSESTVIWVANRNNPIPDSSGSITISRNGNIVLMNGKGEIVWSSNITTSSLNASAQLLSTGNLVLRENSSTLWESFGYPSNALLPNLRLIDNINTGHKVVLSSWKSPTDPEVGRICAETDTITSNLVIKDPDTISSQGNVFKLGFFSPDKTTKNRYFGIFYSVSESTVIWVANRNNPIPDSSGSITISRNGNIVLMNGKGEIVWSSNITTSSLNASAQLLSTGNLVLRENSSTLWESFGYPSNALLPNLRLIDNINTGHKVVLSSWKSPTDPEVGSFTTGLQALKIPQIFTWNGNRPHWRSGPWNGKILIGVQDMYSVYLDDFTVENDTSGIFYFTAPEGKFLMRYTLNSNGSLAKTLWNPQTQNWDITWSAPQNECDVYGTCGPFGSCNALNSPICSCLRGFEPKNLEEWGRGIGTSGCVRRKPLLCGRNNNTGGGGKEDGFLRLPFMKVPDFPEQGPSSPVEECRSLCSRNCSCIAYAHDTNLRCMFWSQDLIDIQQFSGVGEDLYIRLPSSELERHKDKKLIIIIPIVAGLVAILICVVIYWWLMDRRKGSKRKVDTKLYEAGQTYPSDSAEIVLKDDLDKVNLEELPLFSFETLANATNQFHDDNMLGKGGFGPVYKGKLADGKEIAVKRLSAASRQGMEEFMNEVVVISKLQHRNLVKLLGCCVEKEEKILVYEYMRNKSLDVFLFDPSHPSQKFLDWKKRFSIIEGIGRGLLYLHRDSILKIIHRDMKPSNVLLDEDWNPKISDFGMARIFGGNQDQANTGRVVGTYGYMAPEYAMEGRFSEKSDVYSFGVLMLEIVSGKKNTSFYNQECSLSLLGCAWKLWNEDNGPAFIDQTIYKAESHGEMVRCIHIALLCVQEFPKDRPTISTVLAMLNREIVDLPVPEQPVFAEKWNRSHVTSFQQSQMGVSINDVTLTMLDGR</sequence>
<dbReference type="FunFam" id="3.30.200.20:FF:000195">
    <property type="entry name" value="G-type lectin S-receptor-like serine/threonine-protein kinase"/>
    <property type="match status" value="1"/>
</dbReference>
<evidence type="ECO:0000256" key="12">
    <source>
        <dbReference type="ARBA" id="ARBA00023157"/>
    </source>
</evidence>
<dbReference type="PROSITE" id="PS00108">
    <property type="entry name" value="PROTEIN_KINASE_ST"/>
    <property type="match status" value="1"/>
</dbReference>
<keyword evidence="9" id="KW-0067">ATP-binding</keyword>
<dbReference type="InterPro" id="IPR003609">
    <property type="entry name" value="Pan_app"/>
</dbReference>
<dbReference type="Pfam" id="PF07714">
    <property type="entry name" value="PK_Tyr_Ser-Thr"/>
    <property type="match status" value="1"/>
</dbReference>
<keyword evidence="6" id="KW-0732">Signal</keyword>
<dbReference type="Pfam" id="PF01453">
    <property type="entry name" value="B_lectin"/>
    <property type="match status" value="2"/>
</dbReference>
<keyword evidence="16" id="KW-0245">EGF-like domain</keyword>
<dbReference type="InterPro" id="IPR036426">
    <property type="entry name" value="Bulb-type_lectin_dom_sf"/>
</dbReference>
<keyword evidence="8" id="KW-0418">Kinase</keyword>
<keyword evidence="7" id="KW-0547">Nucleotide-binding</keyword>
<keyword evidence="13" id="KW-0325">Glycoprotein</keyword>
<dbReference type="CDD" id="cd00054">
    <property type="entry name" value="EGF_CA"/>
    <property type="match status" value="1"/>
</dbReference>
<dbReference type="SMART" id="SM00473">
    <property type="entry name" value="PAN_AP"/>
    <property type="match status" value="1"/>
</dbReference>
<evidence type="ECO:0000259" key="18">
    <source>
        <dbReference type="PROSITE" id="PS50011"/>
    </source>
</evidence>
<dbReference type="GO" id="GO:0016020">
    <property type="term" value="C:membrane"/>
    <property type="evidence" value="ECO:0007669"/>
    <property type="project" value="UniProtKB-SubCell"/>
</dbReference>
<organism evidence="22 23">
    <name type="scientific">Forsythia ovata</name>
    <dbReference type="NCBI Taxonomy" id="205694"/>
    <lineage>
        <taxon>Eukaryota</taxon>
        <taxon>Viridiplantae</taxon>
        <taxon>Streptophyta</taxon>
        <taxon>Embryophyta</taxon>
        <taxon>Tracheophyta</taxon>
        <taxon>Spermatophyta</taxon>
        <taxon>Magnoliopsida</taxon>
        <taxon>eudicotyledons</taxon>
        <taxon>Gunneridae</taxon>
        <taxon>Pentapetalae</taxon>
        <taxon>asterids</taxon>
        <taxon>lamiids</taxon>
        <taxon>Lamiales</taxon>
        <taxon>Oleaceae</taxon>
        <taxon>Forsythieae</taxon>
        <taxon>Forsythia</taxon>
    </lineage>
</organism>
<dbReference type="SUPFAM" id="SSF56112">
    <property type="entry name" value="Protein kinase-like (PK-like)"/>
    <property type="match status" value="1"/>
</dbReference>
<feature type="domain" description="EGF-like" evidence="19">
    <location>
        <begin position="428"/>
        <end position="464"/>
    </location>
</feature>
<dbReference type="SMART" id="SM00108">
    <property type="entry name" value="B_lectin"/>
    <property type="match status" value="2"/>
</dbReference>
<evidence type="ECO:0000256" key="8">
    <source>
        <dbReference type="ARBA" id="ARBA00022777"/>
    </source>
</evidence>
<dbReference type="SUPFAM" id="SSF51110">
    <property type="entry name" value="alpha-D-mannose-specific plant lectins"/>
    <property type="match status" value="2"/>
</dbReference>
<dbReference type="InterPro" id="IPR001480">
    <property type="entry name" value="Bulb-type_lectin_dom"/>
</dbReference>
<dbReference type="InterPro" id="IPR001245">
    <property type="entry name" value="Ser-Thr/Tyr_kinase_cat_dom"/>
</dbReference>
<evidence type="ECO:0000256" key="3">
    <source>
        <dbReference type="ARBA" id="ARBA00022527"/>
    </source>
</evidence>
<keyword evidence="11 17" id="KW-0472">Membrane</keyword>
<dbReference type="FunFam" id="2.90.10.10:FF:000005">
    <property type="entry name" value="G-type lectin S-receptor-like serine/threonine-protein kinase"/>
    <property type="match status" value="2"/>
</dbReference>
<dbReference type="PANTHER" id="PTHR32444">
    <property type="entry name" value="BULB-TYPE LECTIN DOMAIN-CONTAINING PROTEIN"/>
    <property type="match status" value="1"/>
</dbReference>
<dbReference type="Gene3D" id="2.90.10.10">
    <property type="entry name" value="Bulb-type lectin domain"/>
    <property type="match status" value="2"/>
</dbReference>
<name>A0ABD1S2J7_9LAMI</name>
<evidence type="ECO:0000256" key="1">
    <source>
        <dbReference type="ARBA" id="ARBA00004167"/>
    </source>
</evidence>
<evidence type="ECO:0000256" key="11">
    <source>
        <dbReference type="ARBA" id="ARBA00023136"/>
    </source>
</evidence>
<evidence type="ECO:0000259" key="21">
    <source>
        <dbReference type="PROSITE" id="PS50948"/>
    </source>
</evidence>
<evidence type="ECO:0000256" key="2">
    <source>
        <dbReference type="ARBA" id="ARBA00012513"/>
    </source>
</evidence>
<feature type="transmembrane region" description="Helical" evidence="17">
    <location>
        <begin position="579"/>
        <end position="602"/>
    </location>
</feature>
<evidence type="ECO:0000256" key="5">
    <source>
        <dbReference type="ARBA" id="ARBA00022692"/>
    </source>
</evidence>
<evidence type="ECO:0000259" key="19">
    <source>
        <dbReference type="PROSITE" id="PS50026"/>
    </source>
</evidence>
<evidence type="ECO:0000256" key="17">
    <source>
        <dbReference type="SAM" id="Phobius"/>
    </source>
</evidence>
<feature type="domain" description="Protein kinase" evidence="18">
    <location>
        <begin position="660"/>
        <end position="948"/>
    </location>
</feature>
<evidence type="ECO:0000256" key="4">
    <source>
        <dbReference type="ARBA" id="ARBA00022679"/>
    </source>
</evidence>
<reference evidence="23" key="1">
    <citation type="submission" date="2024-07" db="EMBL/GenBank/DDBJ databases">
        <title>Two chromosome-level genome assemblies of Korean endemic species Abeliophyllum distichum and Forsythia ovata (Oleaceae).</title>
        <authorList>
            <person name="Jang H."/>
        </authorList>
    </citation>
    <scope>NUCLEOTIDE SEQUENCE [LARGE SCALE GENOMIC DNA]</scope>
</reference>
<keyword evidence="10 17" id="KW-1133">Transmembrane helix</keyword>
<dbReference type="GO" id="GO:0004674">
    <property type="term" value="F:protein serine/threonine kinase activity"/>
    <property type="evidence" value="ECO:0007669"/>
    <property type="project" value="UniProtKB-KW"/>
</dbReference>
<dbReference type="SMART" id="SM00220">
    <property type="entry name" value="S_TKc"/>
    <property type="match status" value="1"/>
</dbReference>
<keyword evidence="3" id="KW-0723">Serine/threonine-protein kinase</keyword>
<dbReference type="InterPro" id="IPR021820">
    <property type="entry name" value="S-locus_recpt_kinase_C"/>
</dbReference>
<comment type="caution">
    <text evidence="16">Lacks conserved residue(s) required for the propagation of feature annotation.</text>
</comment>
<feature type="domain" description="Bulb-type lectin" evidence="20">
    <location>
        <begin position="12"/>
        <end position="133"/>
    </location>
</feature>
<dbReference type="CDD" id="cd14066">
    <property type="entry name" value="STKc_IRAK"/>
    <property type="match status" value="1"/>
</dbReference>
<evidence type="ECO:0000256" key="6">
    <source>
        <dbReference type="ARBA" id="ARBA00022729"/>
    </source>
</evidence>
<dbReference type="InterPro" id="IPR000719">
    <property type="entry name" value="Prot_kinase_dom"/>
</dbReference>
<dbReference type="EMBL" id="JBFOLJ010000011">
    <property type="protein sequence ID" value="KAL2494950.1"/>
    <property type="molecule type" value="Genomic_DNA"/>
</dbReference>
<evidence type="ECO:0000256" key="14">
    <source>
        <dbReference type="ARBA" id="ARBA00047899"/>
    </source>
</evidence>
<keyword evidence="12" id="KW-1015">Disulfide bond</keyword>
<accession>A0ABD1S2J7</accession>
<dbReference type="InterPro" id="IPR008271">
    <property type="entry name" value="Ser/Thr_kinase_AS"/>
</dbReference>
<evidence type="ECO:0000256" key="10">
    <source>
        <dbReference type="ARBA" id="ARBA00022989"/>
    </source>
</evidence>
<dbReference type="PROSITE" id="PS50011">
    <property type="entry name" value="PROTEIN_KINASE_DOM"/>
    <property type="match status" value="1"/>
</dbReference>
<dbReference type="PROSITE" id="PS50927">
    <property type="entry name" value="BULB_LECTIN"/>
    <property type="match status" value="2"/>
</dbReference>
<dbReference type="InterPro" id="IPR000742">
    <property type="entry name" value="EGF"/>
</dbReference>